<protein>
    <submittedName>
        <fullName evidence="1">Uncharacterized protein</fullName>
    </submittedName>
</protein>
<dbReference type="EnsemblPlants" id="AVESA.00010b.r2.4AG0620010.1">
    <property type="protein sequence ID" value="AVESA.00010b.r2.4AG0620010.1.CDS.1"/>
    <property type="gene ID" value="AVESA.00010b.r2.4AG0620010"/>
</dbReference>
<proteinExistence type="predicted"/>
<name>A0ACD5WDX9_AVESA</name>
<organism evidence="1 2">
    <name type="scientific">Avena sativa</name>
    <name type="common">Oat</name>
    <dbReference type="NCBI Taxonomy" id="4498"/>
    <lineage>
        <taxon>Eukaryota</taxon>
        <taxon>Viridiplantae</taxon>
        <taxon>Streptophyta</taxon>
        <taxon>Embryophyta</taxon>
        <taxon>Tracheophyta</taxon>
        <taxon>Spermatophyta</taxon>
        <taxon>Magnoliopsida</taxon>
        <taxon>Liliopsida</taxon>
        <taxon>Poales</taxon>
        <taxon>Poaceae</taxon>
        <taxon>BOP clade</taxon>
        <taxon>Pooideae</taxon>
        <taxon>Poodae</taxon>
        <taxon>Poeae</taxon>
        <taxon>Poeae Chloroplast Group 1 (Aveneae type)</taxon>
        <taxon>Aveninae</taxon>
        <taxon>Avena</taxon>
    </lineage>
</organism>
<evidence type="ECO:0000313" key="1">
    <source>
        <dbReference type="EnsemblPlants" id="AVESA.00010b.r2.4AG0620010.1.CDS.1"/>
    </source>
</evidence>
<evidence type="ECO:0000313" key="2">
    <source>
        <dbReference type="Proteomes" id="UP001732700"/>
    </source>
</evidence>
<keyword evidence="2" id="KW-1185">Reference proteome</keyword>
<sequence length="199" mass="20883">MPPQFPTSTAAAGNGVKRPAFLPAAAAAPPRKIARPASVPCLPALSASAPKKIPPRPLLSPAPPSSAARPRPPPSSSSSAPVRTAGPKKPSAQRQAADAEAAPCRAAESVHPSRRLACGTAVIVRTRYILFEYRCCLLIWLPARVVSSSDAYHCTIKYAADLNPMYAGKIVRVPAAEVREAPSHRSSANAIKRPHLKAP</sequence>
<dbReference type="Proteomes" id="UP001732700">
    <property type="component" value="Chromosome 4A"/>
</dbReference>
<reference evidence="1" key="1">
    <citation type="submission" date="2021-05" db="EMBL/GenBank/DDBJ databases">
        <authorList>
            <person name="Scholz U."/>
            <person name="Mascher M."/>
            <person name="Fiebig A."/>
        </authorList>
    </citation>
    <scope>NUCLEOTIDE SEQUENCE [LARGE SCALE GENOMIC DNA]</scope>
</reference>
<reference evidence="1" key="2">
    <citation type="submission" date="2025-09" db="UniProtKB">
        <authorList>
            <consortium name="EnsemblPlants"/>
        </authorList>
    </citation>
    <scope>IDENTIFICATION</scope>
</reference>
<accession>A0ACD5WDX9</accession>